<dbReference type="Proteomes" id="UP001597469">
    <property type="component" value="Unassembled WGS sequence"/>
</dbReference>
<name>A0ABW5MBI9_9BACT</name>
<dbReference type="EMBL" id="JBHULN010000027">
    <property type="protein sequence ID" value="MFD2574358.1"/>
    <property type="molecule type" value="Genomic_DNA"/>
</dbReference>
<keyword evidence="3" id="KW-0378">Hydrolase</keyword>
<dbReference type="InterPro" id="IPR024535">
    <property type="entry name" value="RHGA/B-epi-like_pectate_lyase"/>
</dbReference>
<evidence type="ECO:0000259" key="2">
    <source>
        <dbReference type="Pfam" id="PF12708"/>
    </source>
</evidence>
<sequence>MQFYLLLISQFLIHVSLFAQSRPTNFNVRDFGATGDGKTLDTPAINKAIDAAAAAGGGTVYFPAGTYASFSLHLKSNIALFIDQGATLLAADSPPEGNGGYDAPEPNASDTFQDFGHSHWHNSLIWGENLENVSILGTGIIYGKGLTRGENRRAGIANKAIALKLCRNVIIKDITILYGGHFGILATGIDNFTLDNIKMDTNRDGIDVDCCRHVRISNCTINSPWDDAICLKSSYALGFARATENVTITNCQVTGYDRGTFHNGTYQRKEAHLVPDKMDVTGRIKFGTESNGGFKNITISNCVFEYCRGLALETVDGGILEDVTITNITMRDIVNSPFFLRLGARMRGPEGTPVGVLRRVKISNVIVYNADVKYGSIISGIPGHDIEDVTLDNIRIVFQGGGTKQQAAINPAEQEKGYPDPGHMGDMPSYGFFIRHVKGIELRNIDIQYQKEDQRPPFVLIDVKNIDVRNLKAQHAPNVPVFRMKSVTDFSLQQSLQFPDKKIAKTEQMEF</sequence>
<gene>
    <name evidence="3" type="ORF">ACFSUS_27230</name>
</gene>
<evidence type="ECO:0000313" key="4">
    <source>
        <dbReference type="Proteomes" id="UP001597469"/>
    </source>
</evidence>
<keyword evidence="4" id="KW-1185">Reference proteome</keyword>
<dbReference type="SMART" id="SM00710">
    <property type="entry name" value="PbH1"/>
    <property type="match status" value="8"/>
</dbReference>
<evidence type="ECO:0000313" key="3">
    <source>
        <dbReference type="EMBL" id="MFD2574358.1"/>
    </source>
</evidence>
<dbReference type="InterPro" id="IPR011050">
    <property type="entry name" value="Pectin_lyase_fold/virulence"/>
</dbReference>
<organism evidence="3 4">
    <name type="scientific">Spirosoma soli</name>
    <dbReference type="NCBI Taxonomy" id="1770529"/>
    <lineage>
        <taxon>Bacteria</taxon>
        <taxon>Pseudomonadati</taxon>
        <taxon>Bacteroidota</taxon>
        <taxon>Cytophagia</taxon>
        <taxon>Cytophagales</taxon>
        <taxon>Cytophagaceae</taxon>
        <taxon>Spirosoma</taxon>
    </lineage>
</organism>
<dbReference type="PANTHER" id="PTHR31339">
    <property type="entry name" value="PECTIN LYASE-RELATED"/>
    <property type="match status" value="1"/>
</dbReference>
<dbReference type="InterPro" id="IPR006626">
    <property type="entry name" value="PbH1"/>
</dbReference>
<dbReference type="EC" id="3.2.1.-" evidence="3"/>
<dbReference type="Pfam" id="PF12708">
    <property type="entry name" value="Pect-lyase_RHGA_epim"/>
    <property type="match status" value="1"/>
</dbReference>
<feature type="chain" id="PRO_5047305945" evidence="1">
    <location>
        <begin position="22"/>
        <end position="511"/>
    </location>
</feature>
<accession>A0ABW5MBI9</accession>
<feature type="signal peptide" evidence="1">
    <location>
        <begin position="1"/>
        <end position="21"/>
    </location>
</feature>
<dbReference type="PANTHER" id="PTHR31339:SF9">
    <property type="entry name" value="PLASMIN AND FIBRONECTIN-BINDING PROTEIN A"/>
    <property type="match status" value="1"/>
</dbReference>
<proteinExistence type="predicted"/>
<dbReference type="Gene3D" id="2.160.20.10">
    <property type="entry name" value="Single-stranded right-handed beta-helix, Pectin lyase-like"/>
    <property type="match status" value="1"/>
</dbReference>
<comment type="caution">
    <text evidence="3">The sequence shown here is derived from an EMBL/GenBank/DDBJ whole genome shotgun (WGS) entry which is preliminary data.</text>
</comment>
<keyword evidence="1" id="KW-0732">Signal</keyword>
<keyword evidence="3" id="KW-0326">Glycosidase</keyword>
<reference evidence="4" key="1">
    <citation type="journal article" date="2019" name="Int. J. Syst. Evol. Microbiol.">
        <title>The Global Catalogue of Microorganisms (GCM) 10K type strain sequencing project: providing services to taxonomists for standard genome sequencing and annotation.</title>
        <authorList>
            <consortium name="The Broad Institute Genomics Platform"/>
            <consortium name="The Broad Institute Genome Sequencing Center for Infectious Disease"/>
            <person name="Wu L."/>
            <person name="Ma J."/>
        </authorList>
    </citation>
    <scope>NUCLEOTIDE SEQUENCE [LARGE SCALE GENOMIC DNA]</scope>
    <source>
        <strain evidence="4">KCTC 42805</strain>
    </source>
</reference>
<dbReference type="SUPFAM" id="SSF51126">
    <property type="entry name" value="Pectin lyase-like"/>
    <property type="match status" value="1"/>
</dbReference>
<dbReference type="InterPro" id="IPR012334">
    <property type="entry name" value="Pectin_lyas_fold"/>
</dbReference>
<evidence type="ECO:0000256" key="1">
    <source>
        <dbReference type="SAM" id="SignalP"/>
    </source>
</evidence>
<dbReference type="RefSeq" id="WP_381527979.1">
    <property type="nucleotide sequence ID" value="NZ_JBHULN010000027.1"/>
</dbReference>
<protein>
    <submittedName>
        <fullName evidence="3">Glycoside hydrolase family 28 protein</fullName>
        <ecNumber evidence="3">3.2.1.-</ecNumber>
    </submittedName>
</protein>
<dbReference type="InterPro" id="IPR051801">
    <property type="entry name" value="GH28_Enzymes"/>
</dbReference>
<dbReference type="GO" id="GO:0016798">
    <property type="term" value="F:hydrolase activity, acting on glycosyl bonds"/>
    <property type="evidence" value="ECO:0007669"/>
    <property type="project" value="UniProtKB-KW"/>
</dbReference>
<feature type="domain" description="Rhamnogalacturonase A/B/Epimerase-like pectate lyase" evidence="2">
    <location>
        <begin position="26"/>
        <end position="255"/>
    </location>
</feature>